<proteinExistence type="predicted"/>
<accession>A0A212F5S4</accession>
<dbReference type="eggNOG" id="KOG2933">
    <property type="taxonomic scope" value="Eukaryota"/>
</dbReference>
<dbReference type="InterPro" id="IPR016024">
    <property type="entry name" value="ARM-type_fold"/>
</dbReference>
<feature type="region of interest" description="Disordered" evidence="1">
    <location>
        <begin position="496"/>
        <end position="518"/>
    </location>
</feature>
<dbReference type="Gene3D" id="1.25.10.10">
    <property type="entry name" value="Leucine-rich Repeat Variant"/>
    <property type="match status" value="1"/>
</dbReference>
<dbReference type="InterPro" id="IPR011989">
    <property type="entry name" value="ARM-like"/>
</dbReference>
<dbReference type="Proteomes" id="UP000007151">
    <property type="component" value="Unassembled WGS sequence"/>
</dbReference>
<name>A0A212F5S4_DANPL</name>
<dbReference type="STRING" id="278856.A0A212F5S4"/>
<keyword evidence="3" id="KW-1185">Reference proteome</keyword>
<reference evidence="2 3" key="1">
    <citation type="journal article" date="2011" name="Cell">
        <title>The monarch butterfly genome yields insights into long-distance migration.</title>
        <authorList>
            <person name="Zhan S."/>
            <person name="Merlin C."/>
            <person name="Boore J.L."/>
            <person name="Reppert S.M."/>
        </authorList>
    </citation>
    <scope>NUCLEOTIDE SEQUENCE [LARGE SCALE GENOMIC DNA]</scope>
    <source>
        <strain evidence="2">F-2</strain>
    </source>
</reference>
<evidence type="ECO:0000313" key="3">
    <source>
        <dbReference type="Proteomes" id="UP000007151"/>
    </source>
</evidence>
<dbReference type="EMBL" id="AGBW02010155">
    <property type="protein sequence ID" value="OWR49059.1"/>
    <property type="molecule type" value="Genomic_DNA"/>
</dbReference>
<sequence>MEDEIEDLVGDVRYTDSQKSVTTSNVYSFDFTDSSPDGNNSTSKATYVIDCEDSDVSEAMFQTQENLTPHKVTDTCFIVNRNSPDNIIYAKDQSMCTNSSKISILAQETYTQTSKTIIELVHGNPHKIECSTLETQTSFVSITENRTLEYRIHLVNANGNDERDVVNNLNDTNIESHPILANSLEDKSSIYKESETENDVTRQSSNDTIIRFIDQDSKEDLSESKNETPYDSTSVYHSSFDSDMEEDSLMENDYHKKCNKDDTFDEGEFEFVDHDVKELYNKISESPLLLLQTHSPEHCNRNFSPLTPLTEETSHRKDNIVDVTPSEKTLTGNEDSNDTIFVNSCGIRVKMLNDKNGGSAADDILKLPPIQKSPRCPNSTHFNLLFSLNTPQMTTKREEPIPNLYKSQNYKIEDRWEMTRRDLASGESAFISGNSDPPKPINNSNQLPPIHLEGVFPTFENRMDLATKFEEFSKDYDAISIKGKIGELKMFSNDIRQRSGNRSISPTSTSSPGDSKLSDVAEKGCDALCSELLKRLRSSSWHEVIETLENLPKALDSFWCVITENRIATLIRQVIVHIESPRTQVAKAACSSLADILRNTNYTKKPDFYEAIAILLIKTGSFSRPVRRAANVALDDIVCSVDITQSVTAICVYGVGHKSPFVRCASARLLVVCCALAGGGRRVLRERPPTAAAARRHALRALAELLYDKNTDTRKYAERLYLMLRPLPNFEAYFLTDVDVELASQHMKKFDRLLNKQPR</sequence>
<dbReference type="OrthoDB" id="63891at2759"/>
<dbReference type="SUPFAM" id="SSF48371">
    <property type="entry name" value="ARM repeat"/>
    <property type="match status" value="1"/>
</dbReference>
<evidence type="ECO:0000256" key="1">
    <source>
        <dbReference type="SAM" id="MobiDB-lite"/>
    </source>
</evidence>
<organism evidence="2 3">
    <name type="scientific">Danaus plexippus plexippus</name>
    <dbReference type="NCBI Taxonomy" id="278856"/>
    <lineage>
        <taxon>Eukaryota</taxon>
        <taxon>Metazoa</taxon>
        <taxon>Ecdysozoa</taxon>
        <taxon>Arthropoda</taxon>
        <taxon>Hexapoda</taxon>
        <taxon>Insecta</taxon>
        <taxon>Pterygota</taxon>
        <taxon>Neoptera</taxon>
        <taxon>Endopterygota</taxon>
        <taxon>Lepidoptera</taxon>
        <taxon>Glossata</taxon>
        <taxon>Ditrysia</taxon>
        <taxon>Papilionoidea</taxon>
        <taxon>Nymphalidae</taxon>
        <taxon>Danainae</taxon>
        <taxon>Danaini</taxon>
        <taxon>Danaina</taxon>
        <taxon>Danaus</taxon>
        <taxon>Danaus</taxon>
    </lineage>
</organism>
<feature type="compositionally biased region" description="Basic and acidic residues" evidence="1">
    <location>
        <begin position="215"/>
        <end position="228"/>
    </location>
</feature>
<protein>
    <submittedName>
        <fullName evidence="2">Uncharacterized protein</fullName>
    </submittedName>
</protein>
<dbReference type="AlphaFoldDB" id="A0A212F5S4"/>
<feature type="region of interest" description="Disordered" evidence="1">
    <location>
        <begin position="215"/>
        <end position="238"/>
    </location>
</feature>
<dbReference type="KEGG" id="dpl:KGM_210636"/>
<comment type="caution">
    <text evidence="2">The sequence shown here is derived from an EMBL/GenBank/DDBJ whole genome shotgun (WGS) entry which is preliminary data.</text>
</comment>
<evidence type="ECO:0000313" key="2">
    <source>
        <dbReference type="EMBL" id="OWR49059.1"/>
    </source>
</evidence>
<feature type="compositionally biased region" description="Polar residues" evidence="1">
    <location>
        <begin position="498"/>
        <end position="513"/>
    </location>
</feature>
<gene>
    <name evidence="2" type="ORF">KGM_210636</name>
</gene>
<feature type="compositionally biased region" description="Polar residues" evidence="1">
    <location>
        <begin position="229"/>
        <end position="238"/>
    </location>
</feature>